<organism evidence="5 6">
    <name type="scientific">Actinotignum urinale</name>
    <dbReference type="NCBI Taxonomy" id="190146"/>
    <lineage>
        <taxon>Bacteria</taxon>
        <taxon>Bacillati</taxon>
        <taxon>Actinomycetota</taxon>
        <taxon>Actinomycetes</taxon>
        <taxon>Actinomycetales</taxon>
        <taxon>Actinomycetaceae</taxon>
        <taxon>Actinotignum</taxon>
    </lineage>
</organism>
<evidence type="ECO:0000313" key="6">
    <source>
        <dbReference type="Proteomes" id="UP001281731"/>
    </source>
</evidence>
<evidence type="ECO:0000313" key="5">
    <source>
        <dbReference type="EMBL" id="MDY5154651.1"/>
    </source>
</evidence>
<feature type="coiled-coil region" evidence="2">
    <location>
        <begin position="65"/>
        <end position="123"/>
    </location>
</feature>
<keyword evidence="3" id="KW-0812">Transmembrane</keyword>
<dbReference type="PANTHER" id="PTHR37813:SF1">
    <property type="entry name" value="FELS-2 PROPHAGE PROTEIN"/>
    <property type="match status" value="1"/>
</dbReference>
<evidence type="ECO:0000256" key="1">
    <source>
        <dbReference type="ARBA" id="ARBA00022612"/>
    </source>
</evidence>
<comment type="caution">
    <text evidence="5">The sequence shown here is derived from an EMBL/GenBank/DDBJ whole genome shotgun (WGS) entry which is preliminary data.</text>
</comment>
<name>A0AAW9HLW8_9ACTO</name>
<gene>
    <name evidence="5" type="ORF">R6G80_02775</name>
</gene>
<feature type="domain" description="Phage tail tape measure protein" evidence="4">
    <location>
        <begin position="191"/>
        <end position="390"/>
    </location>
</feature>
<evidence type="ECO:0000256" key="3">
    <source>
        <dbReference type="SAM" id="Phobius"/>
    </source>
</evidence>
<sequence length="972" mass="102171">MASRIKGITVEIGGDTTGLDKALKQVNSTIRTTQSSLRDVNRLLKLDPKNTELLAQKQKMLKNAITATKEKLDTLKTAQEQAKAQLESGDLGQDKYDALQREIVETEQKLKGLQQEAINTNAVFSKMDAAGAAFTKAGDAITGAGQKIMPVSLAVGGLGALAVKTAGDFDEAMSKVSAISGATGEDFQALRDKAREMGEKTKFSATDAANAMNYMAMAGWKSKDMISGIDGIMNLAAASGEDLALTSDIVTDALTAFGLSAKDSGHFADILAAASSNANTNVSMMGETFKYCAPIAGALGFSAEDTAEAIGLMANSGIKSTQAGTALRTVMTNLSKDFSISGKSIGEVTVATTNADGSMRSLSDILGDCREAFSGLSESEKAQAAESLVGKHAMSGFLALMNAAPADIEKLSSAIDNCDGSAEKMAETMQDNLPGQLTILKSQLQELAISIGDALMPTIRKLVTWLQNFVDKLNGMDEGTRNTIIKIGLFIAALGPALIVIGKLTSSIGSLITTFSSVGKAVTGFMVKMGGMSGLMSKIGAAIGGISAPVVAVVAIIGTLVAAFVHLWNTSEGFRDSIIGTWNSIKEAFSNFASGITERINALGFDFQSFGELVSAIWNGFTELLAPVFENAFSAIAAILQGALDILTGIFDIFAGLFSGNWSQLWNGIKEVFSGIWTAISGIFTSVWEAIKGVTNTVLSWFGTNWSEVWTAIKTFFENTWNGIVSFFTGIWEGIKSVVTGAVSAVSNTVSSVFTAISTTASSIWNGIKNMISGVVGGIKSTVSNVFNGVKSTVTNIFNGIKSTATSVWNGIKSAITAPIEAAKNTIKGIIDKIKGFFSGLHIELPHIKLPHFSISGGFSIVPPRVPHLSIDWYKEGGIMTRPTLFGMNGSALMAGGEAGSEAILPLKSFYDKLEGMLAARDTTLMEKYLAIIAGNSEKDIVLDSGALVGALTPKLDGALGRRAAYVGRRMK</sequence>
<dbReference type="InterPro" id="IPR010090">
    <property type="entry name" value="Phage_tape_meas"/>
</dbReference>
<dbReference type="RefSeq" id="WP_320756364.1">
    <property type="nucleotide sequence ID" value="NZ_JAWNGC010000002.1"/>
</dbReference>
<keyword evidence="3" id="KW-1133">Transmembrane helix</keyword>
<proteinExistence type="predicted"/>
<keyword evidence="2" id="KW-0175">Coiled coil</keyword>
<dbReference type="EMBL" id="JAWNGC010000002">
    <property type="protein sequence ID" value="MDY5154651.1"/>
    <property type="molecule type" value="Genomic_DNA"/>
</dbReference>
<evidence type="ECO:0000259" key="4">
    <source>
        <dbReference type="Pfam" id="PF10145"/>
    </source>
</evidence>
<protein>
    <submittedName>
        <fullName evidence="5">Phage tail tape measure protein</fullName>
    </submittedName>
</protein>
<dbReference type="Pfam" id="PF10145">
    <property type="entry name" value="PhageMin_Tail"/>
    <property type="match status" value="1"/>
</dbReference>
<feature type="transmembrane region" description="Helical" evidence="3">
    <location>
        <begin position="539"/>
        <end position="568"/>
    </location>
</feature>
<dbReference type="Proteomes" id="UP001281731">
    <property type="component" value="Unassembled WGS sequence"/>
</dbReference>
<dbReference type="PANTHER" id="PTHR37813">
    <property type="entry name" value="FELS-2 PROPHAGE PROTEIN"/>
    <property type="match status" value="1"/>
</dbReference>
<accession>A0AAW9HLW8</accession>
<dbReference type="NCBIfam" id="TIGR01760">
    <property type="entry name" value="tape_meas_TP901"/>
    <property type="match status" value="1"/>
</dbReference>
<dbReference type="Gene3D" id="1.20.120.20">
    <property type="entry name" value="Apolipoprotein"/>
    <property type="match status" value="1"/>
</dbReference>
<feature type="transmembrane region" description="Helical" evidence="3">
    <location>
        <begin position="508"/>
        <end position="527"/>
    </location>
</feature>
<keyword evidence="3" id="KW-0472">Membrane</keyword>
<evidence type="ECO:0000256" key="2">
    <source>
        <dbReference type="SAM" id="Coils"/>
    </source>
</evidence>
<keyword evidence="1" id="KW-1188">Viral release from host cell</keyword>
<dbReference type="AlphaFoldDB" id="A0AAW9HLW8"/>
<reference evidence="5" key="1">
    <citation type="submission" date="2023-10" db="EMBL/GenBank/DDBJ databases">
        <title>Whole Genome based description of the genera Actinobaculum and Actinotignum reveals a complex phylogenetic relationship within the species included in the genus Actinotignum.</title>
        <authorList>
            <person name="Jensen C.S."/>
            <person name="Dargis R."/>
            <person name="Kemp M."/>
            <person name="Christensen J.J."/>
        </authorList>
    </citation>
    <scope>NUCLEOTIDE SEQUENCE</scope>
    <source>
        <strain evidence="5">SLA_B511</strain>
    </source>
</reference>